<accession>A0A2S9YD98</accession>
<evidence type="ECO:0000256" key="7">
    <source>
        <dbReference type="ARBA" id="ARBA00023136"/>
    </source>
</evidence>
<dbReference type="Pfam" id="PF25539">
    <property type="entry name" value="Bestrophin_2"/>
    <property type="match status" value="1"/>
</dbReference>
<comment type="caution">
    <text evidence="10">The sequence shown here is derived from an EMBL/GenBank/DDBJ whole genome shotgun (WGS) entry which is preliminary data.</text>
</comment>
<dbReference type="GO" id="GO:0005886">
    <property type="term" value="C:plasma membrane"/>
    <property type="evidence" value="ECO:0007669"/>
    <property type="project" value="UniProtKB-SubCell"/>
</dbReference>
<evidence type="ECO:0000256" key="3">
    <source>
        <dbReference type="ARBA" id="ARBA00022475"/>
    </source>
</evidence>
<dbReference type="EMBL" id="PVNK01000108">
    <property type="protein sequence ID" value="PRQ03022.1"/>
    <property type="molecule type" value="Genomic_DNA"/>
</dbReference>
<evidence type="ECO:0000256" key="6">
    <source>
        <dbReference type="ARBA" id="ARBA00023065"/>
    </source>
</evidence>
<organism evidence="10 11">
    <name type="scientific">Enhygromyxa salina</name>
    <dbReference type="NCBI Taxonomy" id="215803"/>
    <lineage>
        <taxon>Bacteria</taxon>
        <taxon>Pseudomonadati</taxon>
        <taxon>Myxococcota</taxon>
        <taxon>Polyangia</taxon>
        <taxon>Nannocystales</taxon>
        <taxon>Nannocystaceae</taxon>
        <taxon>Enhygromyxa</taxon>
    </lineage>
</organism>
<keyword evidence="6" id="KW-0406">Ion transport</keyword>
<dbReference type="AlphaFoldDB" id="A0A2S9YD98"/>
<evidence type="ECO:0000256" key="4">
    <source>
        <dbReference type="ARBA" id="ARBA00022692"/>
    </source>
</evidence>
<keyword evidence="2" id="KW-0813">Transport</keyword>
<evidence type="ECO:0000256" key="5">
    <source>
        <dbReference type="ARBA" id="ARBA00022989"/>
    </source>
</evidence>
<protein>
    <submittedName>
        <fullName evidence="10">Bestrophin, RFP-TM, chloride channel</fullName>
    </submittedName>
</protein>
<dbReference type="Proteomes" id="UP000237968">
    <property type="component" value="Unassembled WGS sequence"/>
</dbReference>
<evidence type="ECO:0000256" key="2">
    <source>
        <dbReference type="ARBA" id="ARBA00022448"/>
    </source>
</evidence>
<evidence type="ECO:0000313" key="10">
    <source>
        <dbReference type="EMBL" id="PRQ03022.1"/>
    </source>
</evidence>
<gene>
    <name evidence="10" type="ORF">ENSA5_19610</name>
</gene>
<keyword evidence="7 9" id="KW-0472">Membrane</keyword>
<feature type="transmembrane region" description="Helical" evidence="9">
    <location>
        <begin position="37"/>
        <end position="57"/>
    </location>
</feature>
<keyword evidence="3" id="KW-1003">Cell membrane</keyword>
<comment type="subcellular location">
    <subcellularLocation>
        <location evidence="1">Cell membrane</location>
        <topology evidence="1">Multi-pass membrane protein</topology>
    </subcellularLocation>
</comment>
<evidence type="ECO:0000256" key="1">
    <source>
        <dbReference type="ARBA" id="ARBA00004651"/>
    </source>
</evidence>
<proteinExistence type="inferred from homology"/>
<evidence type="ECO:0000313" key="11">
    <source>
        <dbReference type="Proteomes" id="UP000237968"/>
    </source>
</evidence>
<evidence type="ECO:0000256" key="9">
    <source>
        <dbReference type="SAM" id="Phobius"/>
    </source>
</evidence>
<sequence length="332" mass="37043">MRSLGTAHYRAAVIITDRRAWLNQLVMIRGTSLSVSWKRMLVATVTATAVTLAQVYFEVFDTNLTPLPFTLIGLALSIFLGFRNTTSYDRFWEGRKLWGRMVNVSRSFTRQLLTLIGPQAQTSTRAPAPEEVAELARVRRELVYGQIAYVHAFRQHLRGQHDPDEYLNLLPDALAGTLEAELNRPLAISQWLGDRLRALYDRGWVHPLHLSVLEGSLTEITAVQGACERIKSTPIPYSYTVLMHRIVAVYCLGLPFGIVSTVGMLTPVVVAIVAYAFYGLDAVGTEIEDPFGTDPNDLPLSTLSRMIEINLRQRLGEGELPPVLEPVDGILQ</sequence>
<dbReference type="GO" id="GO:0005254">
    <property type="term" value="F:chloride channel activity"/>
    <property type="evidence" value="ECO:0007669"/>
    <property type="project" value="InterPro"/>
</dbReference>
<keyword evidence="11" id="KW-1185">Reference proteome</keyword>
<keyword evidence="4 9" id="KW-0812">Transmembrane</keyword>
<dbReference type="InterPro" id="IPR044669">
    <property type="entry name" value="YneE/VCCN1/2-like"/>
</dbReference>
<comment type="similarity">
    <text evidence="8">Belongs to the anion channel-forming bestrophin (TC 1.A.46) family.</text>
</comment>
<name>A0A2S9YD98_9BACT</name>
<keyword evidence="5 9" id="KW-1133">Transmembrane helix</keyword>
<feature type="transmembrane region" description="Helical" evidence="9">
    <location>
        <begin position="63"/>
        <end position="82"/>
    </location>
</feature>
<evidence type="ECO:0000256" key="8">
    <source>
        <dbReference type="ARBA" id="ARBA00034708"/>
    </source>
</evidence>
<feature type="transmembrane region" description="Helical" evidence="9">
    <location>
        <begin position="247"/>
        <end position="278"/>
    </location>
</feature>
<reference evidence="10 11" key="1">
    <citation type="submission" date="2018-03" db="EMBL/GenBank/DDBJ databases">
        <title>Draft Genome Sequences of the Obligatory Marine Myxobacteria Enhygromyxa salina SWB005.</title>
        <authorList>
            <person name="Poehlein A."/>
            <person name="Moghaddam J.A."/>
            <person name="Harms H."/>
            <person name="Alanjari M."/>
            <person name="Koenig G.M."/>
            <person name="Daniel R."/>
            <person name="Schaeberle T.F."/>
        </authorList>
    </citation>
    <scope>NUCLEOTIDE SEQUENCE [LARGE SCALE GENOMIC DNA]</scope>
    <source>
        <strain evidence="10 11">SWB005</strain>
    </source>
</reference>
<dbReference type="PANTHER" id="PTHR33281">
    <property type="entry name" value="UPF0187 PROTEIN YNEE"/>
    <property type="match status" value="1"/>
</dbReference>
<dbReference type="PANTHER" id="PTHR33281:SF19">
    <property type="entry name" value="VOLTAGE-DEPENDENT ANION CHANNEL-FORMING PROTEIN YNEE"/>
    <property type="match status" value="1"/>
</dbReference>